<dbReference type="PANTHER" id="PTHR42884">
    <property type="entry name" value="PROPROTEIN CONVERTASE SUBTILISIN/KEXIN-RELATED"/>
    <property type="match status" value="1"/>
</dbReference>
<dbReference type="Proteomes" id="UP000011529">
    <property type="component" value="Unassembled WGS sequence"/>
</dbReference>
<evidence type="ECO:0000256" key="2">
    <source>
        <dbReference type="ARBA" id="ARBA00022801"/>
    </source>
</evidence>
<evidence type="ECO:0000256" key="1">
    <source>
        <dbReference type="ARBA" id="ARBA00022670"/>
    </source>
</evidence>
<dbReference type="Pfam" id="PF00404">
    <property type="entry name" value="Dockerin_1"/>
    <property type="match status" value="1"/>
</dbReference>
<dbReference type="PROSITE" id="PS00138">
    <property type="entry name" value="SUBTILASE_SER"/>
    <property type="match status" value="1"/>
</dbReference>
<protein>
    <submittedName>
        <fullName evidence="6">Serine protease protein</fullName>
    </submittedName>
</protein>
<feature type="region of interest" description="Disordered" evidence="4">
    <location>
        <begin position="612"/>
        <end position="634"/>
    </location>
</feature>
<comment type="caution">
    <text evidence="6">The sequence shown here is derived from an EMBL/GenBank/DDBJ whole genome shotgun (WGS) entry which is preliminary data.</text>
</comment>
<dbReference type="GO" id="GO:0004553">
    <property type="term" value="F:hydrolase activity, hydrolyzing O-glycosyl compounds"/>
    <property type="evidence" value="ECO:0007669"/>
    <property type="project" value="InterPro"/>
</dbReference>
<dbReference type="GO" id="GO:0004252">
    <property type="term" value="F:serine-type endopeptidase activity"/>
    <property type="evidence" value="ECO:0007669"/>
    <property type="project" value="InterPro"/>
</dbReference>
<dbReference type="InterPro" id="IPR016134">
    <property type="entry name" value="Dockerin_dom"/>
</dbReference>
<feature type="domain" description="Dockerin" evidence="5">
    <location>
        <begin position="1193"/>
        <end position="1266"/>
    </location>
</feature>
<dbReference type="Gene3D" id="1.10.1330.10">
    <property type="entry name" value="Dockerin domain"/>
    <property type="match status" value="1"/>
</dbReference>
<dbReference type="InterPro" id="IPR036439">
    <property type="entry name" value="Dockerin_dom_sf"/>
</dbReference>
<dbReference type="Pfam" id="PF00082">
    <property type="entry name" value="Peptidase_S8"/>
    <property type="match status" value="1"/>
</dbReference>
<keyword evidence="2" id="KW-0378">Hydrolase</keyword>
<dbReference type="InterPro" id="IPR036852">
    <property type="entry name" value="Peptidase_S8/S53_dom_sf"/>
</dbReference>
<keyword evidence="1 6" id="KW-0645">Protease</keyword>
<evidence type="ECO:0000259" key="5">
    <source>
        <dbReference type="PROSITE" id="PS51766"/>
    </source>
</evidence>
<proteinExistence type="predicted"/>
<name>M2BB51_9BACT</name>
<dbReference type="PROSITE" id="PS51766">
    <property type="entry name" value="DOCKERIN"/>
    <property type="match status" value="1"/>
</dbReference>
<organism evidence="6 7">
    <name type="scientific">Rhodopirellula europaea 6C</name>
    <dbReference type="NCBI Taxonomy" id="1263867"/>
    <lineage>
        <taxon>Bacteria</taxon>
        <taxon>Pseudomonadati</taxon>
        <taxon>Planctomycetota</taxon>
        <taxon>Planctomycetia</taxon>
        <taxon>Pirellulales</taxon>
        <taxon>Pirellulaceae</taxon>
        <taxon>Rhodopirellula</taxon>
    </lineage>
</organism>
<dbReference type="EMBL" id="ANMO01000024">
    <property type="protein sequence ID" value="EMB18888.1"/>
    <property type="molecule type" value="Genomic_DNA"/>
</dbReference>
<dbReference type="InterPro" id="IPR037221">
    <property type="entry name" value="H-type_lectin_dom_sf"/>
</dbReference>
<dbReference type="GO" id="GO:0016020">
    <property type="term" value="C:membrane"/>
    <property type="evidence" value="ECO:0007669"/>
    <property type="project" value="TreeGrafter"/>
</dbReference>
<feature type="compositionally biased region" description="Pro residues" evidence="4">
    <location>
        <begin position="616"/>
        <end position="632"/>
    </location>
</feature>
<keyword evidence="3" id="KW-0720">Serine protease</keyword>
<dbReference type="PANTHER" id="PTHR42884:SF14">
    <property type="entry name" value="NEUROENDOCRINE CONVERTASE 1"/>
    <property type="match status" value="1"/>
</dbReference>
<evidence type="ECO:0000256" key="3">
    <source>
        <dbReference type="ARBA" id="ARBA00022825"/>
    </source>
</evidence>
<dbReference type="SUPFAM" id="SSF63446">
    <property type="entry name" value="Type I dockerin domain"/>
    <property type="match status" value="1"/>
</dbReference>
<reference evidence="6" key="2">
    <citation type="journal article" date="2013" name="Mar. Genomics">
        <title>Expression of sulfatases in Rhodopirellula baltica and the diversity of sulfatases in the genus Rhodopirellula.</title>
        <authorList>
            <person name="Wegner C.E."/>
            <person name="Richter-Heitmann T."/>
            <person name="Klindworth A."/>
            <person name="Klockow C."/>
            <person name="Richter M."/>
            <person name="Achstetter T."/>
            <person name="Glockner F.O."/>
            <person name="Harder J."/>
        </authorList>
    </citation>
    <scope>NUCLEOTIDE SEQUENCE [LARGE SCALE GENOMIC DNA]</scope>
    <source>
        <strain evidence="6">6C</strain>
    </source>
</reference>
<dbReference type="Gene3D" id="3.40.50.200">
    <property type="entry name" value="Peptidase S8/S53 domain"/>
    <property type="match status" value="2"/>
</dbReference>
<dbReference type="InterPro" id="IPR000209">
    <property type="entry name" value="Peptidase_S8/S53_dom"/>
</dbReference>
<sequence>MRCEPLERRELLAAEVLPEIRSFADFPAFLNGNSNAALTQRESSAFTHTISPNDFSGFWEASDPTELISVEIRVDDAFSTQDAQAALAELDFEETASFGWNLEGYLARGKMVEAAELPMVQVVRENSAAIFNAGTVSSQADPAMRSNLARSQFNVNGAGIKIGVISDSYSRTNGGGGAGGSVASGNLPGPGNPNGFTIPVTVLQDAPTTGPTAGNGKDEGRAMLELIHDIAPGAQLFFHTAITGPVQFAEAVQALSAAGVDIIVDDVTYAGMQIFQDGVTAQAVAQATSAGISFFSSAGNQGSEAYSALYQTDGRTSTIPNFPPTAGKVYEPHDFDPGPGVDNFQRVVLGSGRSTTITFQWDQPSASLGGPGASTDMDIIVFNEFGTPVSGGVQNNVGQDPIEIFPLSNPTNSPLILEVGIFRNVSAGGPRPNIVHYHPLTSPTDFDIFQFETFGGTLFGHHQAPGVAAIAAVDYRQTPAFGVSPPGVQESTSEGGLPILFDTAGNRLATPEIRTQPVVTAPDTINNSFFGSPLDVEGDGIFNFAGTSAAAPNAAAVAALMLQAAGGRGSLTPAQIRAAMANTAIDIPLTGNGFDHFTGFGLIDANAAVAAVRNTNPPPPPPPPPPPNPPSPSLIDREIGESGTFRVDQDWKTIQLQNAYVDPVVIASPASFGGPDPVTVRVRNVTSNSFQVRLQEWDYDDGNHSLETVSYLVVEKGSYALPDGRVLHAGTTSVNQNLKRVDFPDIFETSPVVLSQSQTVNGPAAIVTRQQEISRTGFRVRVQEEQGADGNHSNERVGYVAIQAGTGNAAGTAYRVGRTGERISEAFASINLGTGFDAPPAFLAAMQTTTGADPAGLRFRNLDKNSVQVFVEEEQSADAETSHSDENVGFAAFEIGSLVGQPVEVVGESGTFRVDQDWKTIQLQNAYVDPVVIASPASFGGSDPVTVRVRNVTSNSFQVRLQEWDYDDGNHSLETVSYLVVEKGSYALPDGRVLHAGTTSVNQNLKRVDFPDIFETSPVVLSQSQTVNGPAAIVTRQQDIGRVGFSVRLQEEEGADNSHSNERVGYVAIEAGTGNAAGTAYRVGRTGERISEAFASINLGTGFDAPPAFLAAMQTTTGADPAGLRFRNLDKNSVQVFVEEEQSADAETSHSDENVGFAAFEIGAILARAATSNASLNQAVAMTSSNAATYDNNDGIAMDSNRDGSISALDALVIINFLSNYSSSEPADVSLPNVVESFDANGDGFVTARDALVVINYLTKQSDIGSKTDENKTVPRWDADEVFASDEDFLLEHNLGISTDLF</sequence>
<evidence type="ECO:0000313" key="6">
    <source>
        <dbReference type="EMBL" id="EMB18888.1"/>
    </source>
</evidence>
<gene>
    <name evidence="6" type="ORF">RE6C_00428</name>
</gene>
<keyword evidence="7" id="KW-1185">Reference proteome</keyword>
<evidence type="ECO:0000256" key="4">
    <source>
        <dbReference type="SAM" id="MobiDB-lite"/>
    </source>
</evidence>
<reference evidence="6" key="1">
    <citation type="submission" date="2012-11" db="EMBL/GenBank/DDBJ databases">
        <title>Permanent draft genomes of Rhodopirellula europaea strain SH398 and 6C.</title>
        <authorList>
            <person name="Richter M."/>
            <person name="Richter-Heitmann T."/>
            <person name="Frank C."/>
            <person name="Harder J."/>
            <person name="Glockner F.O."/>
        </authorList>
    </citation>
    <scope>NUCLEOTIDE SEQUENCE</scope>
    <source>
        <strain evidence="6">6C</strain>
    </source>
</reference>
<accession>M2BB51</accession>
<dbReference type="GO" id="GO:0016485">
    <property type="term" value="P:protein processing"/>
    <property type="evidence" value="ECO:0007669"/>
    <property type="project" value="TreeGrafter"/>
</dbReference>
<dbReference type="InterPro" id="IPR034075">
    <property type="entry name" value="Glr3161-like_dom"/>
</dbReference>
<dbReference type="CDD" id="cd05562">
    <property type="entry name" value="Peptidases_S53_like"/>
    <property type="match status" value="1"/>
</dbReference>
<dbReference type="InterPro" id="IPR023828">
    <property type="entry name" value="Peptidase_S8_Ser-AS"/>
</dbReference>
<dbReference type="PATRIC" id="fig|1263867.3.peg.462"/>
<evidence type="ECO:0000313" key="7">
    <source>
        <dbReference type="Proteomes" id="UP000011529"/>
    </source>
</evidence>
<dbReference type="GO" id="GO:0000272">
    <property type="term" value="P:polysaccharide catabolic process"/>
    <property type="evidence" value="ECO:0007669"/>
    <property type="project" value="InterPro"/>
</dbReference>
<dbReference type="Gene3D" id="2.60.40.2080">
    <property type="match status" value="1"/>
</dbReference>
<dbReference type="InterPro" id="IPR002105">
    <property type="entry name" value="Dockerin_1_rpt"/>
</dbReference>
<dbReference type="SUPFAM" id="SSF52743">
    <property type="entry name" value="Subtilisin-like"/>
    <property type="match status" value="1"/>
</dbReference>